<dbReference type="STRING" id="1515746.HR45_10205"/>
<dbReference type="InterPro" id="IPR016181">
    <property type="entry name" value="Acyl_CoA_acyltransferase"/>
</dbReference>
<protein>
    <recommendedName>
        <fullName evidence="3">N-acetyltransferase domain-containing protein</fullName>
    </recommendedName>
</protein>
<keyword evidence="1" id="KW-0808">Transferase</keyword>
<name>A0A094JBY4_9GAMM</name>
<dbReference type="InterPro" id="IPR050832">
    <property type="entry name" value="Bact_Acetyltransf"/>
</dbReference>
<evidence type="ECO:0000256" key="2">
    <source>
        <dbReference type="ARBA" id="ARBA00023315"/>
    </source>
</evidence>
<sequence>MRAIDTDEVWQLRNAAILRGCAEVYDAKTLEIWTPDETPTGFAELVTRGFYGLEQDQQLVAVGMLDEDSNKIEGLFVSPEYMGRKLGAQMLAFLEQLAVARGIKVLSLDASLNAANFYLRCGYRIIRNETYHSPAGINLPSVLMEKRLTDVS</sequence>
<keyword evidence="5" id="KW-1185">Reference proteome</keyword>
<dbReference type="EMBL" id="JPEO01000006">
    <property type="protein sequence ID" value="KFZ37385.1"/>
    <property type="molecule type" value="Genomic_DNA"/>
</dbReference>
<dbReference type="PANTHER" id="PTHR43877">
    <property type="entry name" value="AMINOALKYLPHOSPHONATE N-ACETYLTRANSFERASE-RELATED-RELATED"/>
    <property type="match status" value="1"/>
</dbReference>
<gene>
    <name evidence="4" type="ORF">HR45_10205</name>
</gene>
<dbReference type="PROSITE" id="PS51186">
    <property type="entry name" value="GNAT"/>
    <property type="match status" value="1"/>
</dbReference>
<dbReference type="Proteomes" id="UP000029264">
    <property type="component" value="Unassembled WGS sequence"/>
</dbReference>
<proteinExistence type="predicted"/>
<organism evidence="4 5">
    <name type="scientific">Shewanella mangrovi</name>
    <dbReference type="NCBI Taxonomy" id="1515746"/>
    <lineage>
        <taxon>Bacteria</taxon>
        <taxon>Pseudomonadati</taxon>
        <taxon>Pseudomonadota</taxon>
        <taxon>Gammaproteobacteria</taxon>
        <taxon>Alteromonadales</taxon>
        <taxon>Shewanellaceae</taxon>
        <taxon>Shewanella</taxon>
    </lineage>
</organism>
<reference evidence="4 5" key="1">
    <citation type="submission" date="2014-06" db="EMBL/GenBank/DDBJ databases">
        <title>Shewanella sp. YQH10.</title>
        <authorList>
            <person name="Liu Y."/>
            <person name="Zeng R."/>
        </authorList>
    </citation>
    <scope>NUCLEOTIDE SEQUENCE [LARGE SCALE GENOMIC DNA]</scope>
    <source>
        <strain evidence="4 5">YQH10</strain>
    </source>
</reference>
<comment type="caution">
    <text evidence="4">The sequence shown here is derived from an EMBL/GenBank/DDBJ whole genome shotgun (WGS) entry which is preliminary data.</text>
</comment>
<dbReference type="SUPFAM" id="SSF55729">
    <property type="entry name" value="Acyl-CoA N-acyltransferases (Nat)"/>
    <property type="match status" value="1"/>
</dbReference>
<dbReference type="AlphaFoldDB" id="A0A094JBY4"/>
<evidence type="ECO:0000256" key="1">
    <source>
        <dbReference type="ARBA" id="ARBA00022679"/>
    </source>
</evidence>
<dbReference type="GO" id="GO:0016747">
    <property type="term" value="F:acyltransferase activity, transferring groups other than amino-acyl groups"/>
    <property type="evidence" value="ECO:0007669"/>
    <property type="project" value="InterPro"/>
</dbReference>
<evidence type="ECO:0000313" key="4">
    <source>
        <dbReference type="EMBL" id="KFZ37385.1"/>
    </source>
</evidence>
<dbReference type="PANTHER" id="PTHR43877:SF2">
    <property type="entry name" value="AMINOALKYLPHOSPHONATE N-ACETYLTRANSFERASE-RELATED"/>
    <property type="match status" value="1"/>
</dbReference>
<keyword evidence="2" id="KW-0012">Acyltransferase</keyword>
<dbReference type="CDD" id="cd04301">
    <property type="entry name" value="NAT_SF"/>
    <property type="match status" value="1"/>
</dbReference>
<evidence type="ECO:0000259" key="3">
    <source>
        <dbReference type="PROSITE" id="PS51186"/>
    </source>
</evidence>
<dbReference type="Pfam" id="PF13673">
    <property type="entry name" value="Acetyltransf_10"/>
    <property type="match status" value="1"/>
</dbReference>
<evidence type="ECO:0000313" key="5">
    <source>
        <dbReference type="Proteomes" id="UP000029264"/>
    </source>
</evidence>
<dbReference type="eggNOG" id="COG0456">
    <property type="taxonomic scope" value="Bacteria"/>
</dbReference>
<feature type="domain" description="N-acetyltransferase" evidence="3">
    <location>
        <begin position="1"/>
        <end position="149"/>
    </location>
</feature>
<accession>A0A094JBY4</accession>
<dbReference type="InterPro" id="IPR000182">
    <property type="entry name" value="GNAT_dom"/>
</dbReference>
<dbReference type="Gene3D" id="3.40.630.30">
    <property type="match status" value="1"/>
</dbReference>